<accession>A0A8E3UXZ7</accession>
<protein>
    <submittedName>
        <fullName evidence="1">Uncharacterized protein</fullName>
    </submittedName>
</protein>
<dbReference type="InterPro" id="IPR058601">
    <property type="entry name" value="Phage_phiTE_015-like"/>
</dbReference>
<dbReference type="EMBL" id="MN737551">
    <property type="protein sequence ID" value="QGZ15012.1"/>
    <property type="molecule type" value="Genomic_DNA"/>
</dbReference>
<dbReference type="Pfam" id="PF26207">
    <property type="entry name" value="Phage_phiTE_015"/>
    <property type="match status" value="1"/>
</dbReference>
<sequence length="164" mass="19700">MKWAIKHKSGRVLFVTSDEFVAENRREMGWIVEEVKMTSREQFEEWVKKETGFDLCRTNYPMTEWADQKYESYQTHLAWMAWQASRAEIEIELFADKRRMDWLVSKAVNVREPMVYGSHSMFWSQVITDEEDDYYVTKLREQIDVAMESEKQPSHLESVLKVKK</sequence>
<organism evidence="1 2">
    <name type="scientific">Salmonella phage LPSTLL</name>
    <dbReference type="NCBI Taxonomy" id="3071280"/>
    <lineage>
        <taxon>Viruses</taxon>
        <taxon>Duplodnaviria</taxon>
        <taxon>Heunggongvirae</taxon>
        <taxon>Uroviricota</taxon>
        <taxon>Caudoviricetes</taxon>
        <taxon>Segzyvirus</taxon>
        <taxon>Segzyvirus LPSTLL</taxon>
    </lineage>
</organism>
<dbReference type="Proteomes" id="UP000676942">
    <property type="component" value="Segment"/>
</dbReference>
<keyword evidence="2" id="KW-1185">Reference proteome</keyword>
<evidence type="ECO:0000313" key="2">
    <source>
        <dbReference type="Proteomes" id="UP000676942"/>
    </source>
</evidence>
<gene>
    <name evidence="1" type="ORF">vBSalSLPSTLL_orf00054</name>
</gene>
<evidence type="ECO:0000313" key="1">
    <source>
        <dbReference type="EMBL" id="QGZ15012.1"/>
    </source>
</evidence>
<name>A0A8E3UXZ7_9CAUD</name>
<reference evidence="1" key="1">
    <citation type="submission" date="2019-11" db="EMBL/GenBank/DDBJ databases">
        <authorList>
            <person name="Li J."/>
            <person name="Zhang X."/>
        </authorList>
    </citation>
    <scope>NUCLEOTIDE SEQUENCE</scope>
</reference>
<proteinExistence type="predicted"/>